<feature type="binding site" evidence="16">
    <location>
        <begin position="107"/>
        <end position="110"/>
    </location>
    <ligand>
        <name>substrate</name>
    </ligand>
</feature>
<dbReference type="NCBIfam" id="NF009848">
    <property type="entry name" value="PRK13318.1-6"/>
    <property type="match status" value="1"/>
</dbReference>
<evidence type="ECO:0000256" key="7">
    <source>
        <dbReference type="ARBA" id="ARBA00022490"/>
    </source>
</evidence>
<dbReference type="CDD" id="cd24015">
    <property type="entry name" value="ASKHA_NBD_PanK-III"/>
    <property type="match status" value="1"/>
</dbReference>
<comment type="cofactor">
    <cofactor evidence="16">
        <name>NH4(+)</name>
        <dbReference type="ChEBI" id="CHEBI:28938"/>
    </cofactor>
    <cofactor evidence="16">
        <name>K(+)</name>
        <dbReference type="ChEBI" id="CHEBI:29103"/>
    </cofactor>
    <text evidence="16">A monovalent cation. Ammonium or potassium.</text>
</comment>
<evidence type="ECO:0000256" key="15">
    <source>
        <dbReference type="ARBA" id="ARBA00040883"/>
    </source>
</evidence>
<keyword evidence="13 16" id="KW-0173">Coenzyme A biosynthesis</keyword>
<evidence type="ECO:0000256" key="5">
    <source>
        <dbReference type="ARBA" id="ARBA00011738"/>
    </source>
</evidence>
<dbReference type="RefSeq" id="WP_055258672.1">
    <property type="nucleotide sequence ID" value="NZ_BCMV01000003.1"/>
</dbReference>
<gene>
    <name evidence="16 17" type="primary">coaX</name>
    <name evidence="17" type="ORF">ERS852473_01225</name>
</gene>
<evidence type="ECO:0000256" key="8">
    <source>
        <dbReference type="ARBA" id="ARBA00022679"/>
    </source>
</evidence>
<keyword evidence="8 16" id="KW-0808">Transferase</keyword>
<dbReference type="Gene3D" id="3.30.420.40">
    <property type="match status" value="2"/>
</dbReference>
<accession>A0ABM9UQ70</accession>
<dbReference type="GO" id="GO:0004594">
    <property type="term" value="F:pantothenate kinase activity"/>
    <property type="evidence" value="ECO:0007669"/>
    <property type="project" value="UniProtKB-EC"/>
</dbReference>
<dbReference type="InterPro" id="IPR004619">
    <property type="entry name" value="Type_III_PanK"/>
</dbReference>
<evidence type="ECO:0000256" key="6">
    <source>
        <dbReference type="ARBA" id="ARBA00012102"/>
    </source>
</evidence>
<feature type="binding site" evidence="16">
    <location>
        <position position="184"/>
    </location>
    <ligand>
        <name>substrate</name>
    </ligand>
</feature>
<evidence type="ECO:0000256" key="2">
    <source>
        <dbReference type="ARBA" id="ARBA00001958"/>
    </source>
</evidence>
<dbReference type="NCBIfam" id="NF009847">
    <property type="entry name" value="PRK13318.1-5"/>
    <property type="match status" value="1"/>
</dbReference>
<keyword evidence="12 16" id="KW-0630">Potassium</keyword>
<dbReference type="InterPro" id="IPR043129">
    <property type="entry name" value="ATPase_NBD"/>
</dbReference>
<evidence type="ECO:0000256" key="10">
    <source>
        <dbReference type="ARBA" id="ARBA00022777"/>
    </source>
</evidence>
<protein>
    <recommendedName>
        <fullName evidence="15 16">Type III pantothenate kinase</fullName>
        <ecNumber evidence="6 16">2.7.1.33</ecNumber>
    </recommendedName>
    <alternativeName>
        <fullName evidence="16">PanK-III</fullName>
    </alternativeName>
    <alternativeName>
        <fullName evidence="16">Pantothenic acid kinase</fullName>
    </alternativeName>
</protein>
<dbReference type="NCBIfam" id="TIGR00671">
    <property type="entry name" value="baf"/>
    <property type="match status" value="1"/>
</dbReference>
<comment type="cofactor">
    <cofactor evidence="2">
        <name>K(+)</name>
        <dbReference type="ChEBI" id="CHEBI:29103"/>
    </cofactor>
</comment>
<evidence type="ECO:0000313" key="18">
    <source>
        <dbReference type="Proteomes" id="UP000095488"/>
    </source>
</evidence>
<keyword evidence="16" id="KW-0479">Metal-binding</keyword>
<keyword evidence="9 16" id="KW-0547">Nucleotide-binding</keyword>
<keyword evidence="18" id="KW-1185">Reference proteome</keyword>
<evidence type="ECO:0000256" key="12">
    <source>
        <dbReference type="ARBA" id="ARBA00022958"/>
    </source>
</evidence>
<sequence length="271" mass="29996">MILLVDVGNTNIVLGIYSKNKYVACWRISTDSKKTSDEYSIQVMQLFNQANLNTEDIEGIIISSVVPNVMHSLENMIKKCFNKEPIIVGPGIKTGLNIKYDNPKEAGADRIVNAVAAYEKYKKELIIIDFGTATTYCAITKNGTYLGGSICPGIIISSEALFERAAKLPRIELEKPNRIICKNTVEGMQAGIIYGYVGQVEYIVRAMKKEMQDLGHSEPLVIATGGLAKLISNSTNVIDVIDSKLTLEGLQILYEKNKESLNANFKCNFRE</sequence>
<evidence type="ECO:0000256" key="1">
    <source>
        <dbReference type="ARBA" id="ARBA00001206"/>
    </source>
</evidence>
<reference evidence="17 18" key="1">
    <citation type="submission" date="2015-09" db="EMBL/GenBank/DDBJ databases">
        <authorList>
            <consortium name="Pathogen Informatics"/>
        </authorList>
    </citation>
    <scope>NUCLEOTIDE SEQUENCE [LARGE SCALE GENOMIC DNA]</scope>
    <source>
        <strain evidence="17 18">2789STDY5834858</strain>
    </source>
</reference>
<evidence type="ECO:0000313" key="17">
    <source>
        <dbReference type="EMBL" id="CUN84897.1"/>
    </source>
</evidence>
<organism evidence="17 18">
    <name type="scientific">Sarcina ventriculi</name>
    <name type="common">Clostridium ventriculi</name>
    <dbReference type="NCBI Taxonomy" id="1267"/>
    <lineage>
        <taxon>Bacteria</taxon>
        <taxon>Bacillati</taxon>
        <taxon>Bacillota</taxon>
        <taxon>Clostridia</taxon>
        <taxon>Eubacteriales</taxon>
        <taxon>Clostridiaceae</taxon>
        <taxon>Sarcina</taxon>
    </lineage>
</organism>
<evidence type="ECO:0000256" key="4">
    <source>
        <dbReference type="ARBA" id="ARBA00005225"/>
    </source>
</evidence>
<comment type="pathway">
    <text evidence="4 16">Cofactor biosynthesis; coenzyme A biosynthesis; CoA from (R)-pantothenate: step 1/5.</text>
</comment>
<evidence type="ECO:0000256" key="11">
    <source>
        <dbReference type="ARBA" id="ARBA00022840"/>
    </source>
</evidence>
<dbReference type="PANTHER" id="PTHR34265">
    <property type="entry name" value="TYPE III PANTOTHENATE KINASE"/>
    <property type="match status" value="1"/>
</dbReference>
<dbReference type="NCBIfam" id="NF009855">
    <property type="entry name" value="PRK13321.1"/>
    <property type="match status" value="1"/>
</dbReference>
<comment type="caution">
    <text evidence="17">The sequence shown here is derived from an EMBL/GenBank/DDBJ whole genome shotgun (WGS) entry which is preliminary data.</text>
</comment>
<evidence type="ECO:0000256" key="9">
    <source>
        <dbReference type="ARBA" id="ARBA00022741"/>
    </source>
</evidence>
<evidence type="ECO:0000256" key="16">
    <source>
        <dbReference type="HAMAP-Rule" id="MF_01274"/>
    </source>
</evidence>
<comment type="similarity">
    <text evidence="14 16">Belongs to the type III pantothenate kinase family.</text>
</comment>
<keyword evidence="10 16" id="KW-0418">Kinase</keyword>
<comment type="subunit">
    <text evidence="5 16">Homodimer.</text>
</comment>
<evidence type="ECO:0000256" key="13">
    <source>
        <dbReference type="ARBA" id="ARBA00022993"/>
    </source>
</evidence>
<dbReference type="HAMAP" id="MF_01274">
    <property type="entry name" value="Pantothen_kinase_3"/>
    <property type="match status" value="1"/>
</dbReference>
<keyword evidence="11 16" id="KW-0067">ATP-binding</keyword>
<dbReference type="Proteomes" id="UP000095488">
    <property type="component" value="Unassembled WGS sequence"/>
</dbReference>
<feature type="binding site" evidence="16">
    <location>
        <position position="100"/>
    </location>
    <ligand>
        <name>substrate</name>
    </ligand>
</feature>
<feature type="binding site" evidence="16">
    <location>
        <position position="129"/>
    </location>
    <ligand>
        <name>K(+)</name>
        <dbReference type="ChEBI" id="CHEBI:29103"/>
    </ligand>
</feature>
<feature type="binding site" evidence="16">
    <location>
        <position position="132"/>
    </location>
    <ligand>
        <name>ATP</name>
        <dbReference type="ChEBI" id="CHEBI:30616"/>
    </ligand>
</feature>
<name>A0ABM9UQ70_SARVE</name>
<evidence type="ECO:0000256" key="14">
    <source>
        <dbReference type="ARBA" id="ARBA00038036"/>
    </source>
</evidence>
<dbReference type="SUPFAM" id="SSF53067">
    <property type="entry name" value="Actin-like ATPase domain"/>
    <property type="match status" value="2"/>
</dbReference>
<feature type="active site" description="Proton acceptor" evidence="16">
    <location>
        <position position="109"/>
    </location>
</feature>
<dbReference type="EC" id="2.7.1.33" evidence="6 16"/>
<dbReference type="PANTHER" id="PTHR34265:SF1">
    <property type="entry name" value="TYPE III PANTOTHENATE KINASE"/>
    <property type="match status" value="1"/>
</dbReference>
<comment type="subcellular location">
    <subcellularLocation>
        <location evidence="3 16">Cytoplasm</location>
    </subcellularLocation>
</comment>
<evidence type="ECO:0000256" key="3">
    <source>
        <dbReference type="ARBA" id="ARBA00004496"/>
    </source>
</evidence>
<comment type="function">
    <text evidence="16">Catalyzes the phosphorylation of pantothenate (Pan), the first step in CoA biosynthesis.</text>
</comment>
<dbReference type="Pfam" id="PF03309">
    <property type="entry name" value="Pan_kinase"/>
    <property type="match status" value="1"/>
</dbReference>
<comment type="catalytic activity">
    <reaction evidence="1 16">
        <text>(R)-pantothenate + ATP = (R)-4'-phosphopantothenate + ADP + H(+)</text>
        <dbReference type="Rhea" id="RHEA:16373"/>
        <dbReference type="ChEBI" id="CHEBI:10986"/>
        <dbReference type="ChEBI" id="CHEBI:15378"/>
        <dbReference type="ChEBI" id="CHEBI:29032"/>
        <dbReference type="ChEBI" id="CHEBI:30616"/>
        <dbReference type="ChEBI" id="CHEBI:456216"/>
        <dbReference type="EC" id="2.7.1.33"/>
    </reaction>
</comment>
<keyword evidence="7 16" id="KW-0963">Cytoplasm</keyword>
<dbReference type="EMBL" id="CYZR01000004">
    <property type="protein sequence ID" value="CUN84897.1"/>
    <property type="molecule type" value="Genomic_DNA"/>
</dbReference>
<feature type="binding site" evidence="16">
    <location>
        <begin position="6"/>
        <end position="13"/>
    </location>
    <ligand>
        <name>ATP</name>
        <dbReference type="ChEBI" id="CHEBI:30616"/>
    </ligand>
</feature>
<proteinExistence type="inferred from homology"/>